<name>A0A8H2JJK1_9GAMM</name>
<feature type="chain" id="PRO_5034661474" description="START domain-containing protein" evidence="1">
    <location>
        <begin position="22"/>
        <end position="245"/>
    </location>
</feature>
<dbReference type="AlphaFoldDB" id="A0A8H2JJK1"/>
<evidence type="ECO:0000313" key="3">
    <source>
        <dbReference type="Proteomes" id="UP000307702"/>
    </source>
</evidence>
<organism evidence="2 3">
    <name type="scientific">Colwellia ponticola</name>
    <dbReference type="NCBI Taxonomy" id="2304625"/>
    <lineage>
        <taxon>Bacteria</taxon>
        <taxon>Pseudomonadati</taxon>
        <taxon>Pseudomonadota</taxon>
        <taxon>Gammaproteobacteria</taxon>
        <taxon>Alteromonadales</taxon>
        <taxon>Colwelliaceae</taxon>
        <taxon>Colwellia</taxon>
    </lineage>
</organism>
<dbReference type="InterPro" id="IPR023393">
    <property type="entry name" value="START-like_dom_sf"/>
</dbReference>
<dbReference type="Proteomes" id="UP000307702">
    <property type="component" value="Unassembled WGS sequence"/>
</dbReference>
<evidence type="ECO:0000313" key="2">
    <source>
        <dbReference type="EMBL" id="TMM41942.1"/>
    </source>
</evidence>
<sequence>MKIFSSIIVLVFCSNLHFAMASESPWTLWKKNSTQSVSYRPAITDGYINKELIEIRAKTIVYSNISGFIAFLLDVNNTPNWLVNASESKVIKQYSAKENSFYIKLTQLWPFRPRILMLNSTYWQNDDLSVEIALVDVKPTLFADYILSHMSDSNDYLQVKTHSAHWKITPTWSEDEGTMITIDYIFIADGRGDTPKWFADHLALKSIWKSMRNIKRQLPENKWQQQQVKGITELPTIPLHKSDFE</sequence>
<dbReference type="RefSeq" id="WP_138624401.1">
    <property type="nucleotide sequence ID" value="NZ_SZVP01000020.1"/>
</dbReference>
<keyword evidence="3" id="KW-1185">Reference proteome</keyword>
<protein>
    <recommendedName>
        <fullName evidence="4">START domain-containing protein</fullName>
    </recommendedName>
</protein>
<dbReference type="EMBL" id="SZVP01000020">
    <property type="protein sequence ID" value="TMM41942.1"/>
    <property type="molecule type" value="Genomic_DNA"/>
</dbReference>
<proteinExistence type="predicted"/>
<dbReference type="Gene3D" id="3.30.530.20">
    <property type="match status" value="1"/>
</dbReference>
<accession>A0A8H2JJK1</accession>
<evidence type="ECO:0000256" key="1">
    <source>
        <dbReference type="SAM" id="SignalP"/>
    </source>
</evidence>
<dbReference type="OrthoDB" id="5734556at2"/>
<dbReference type="SUPFAM" id="SSF55961">
    <property type="entry name" value="Bet v1-like"/>
    <property type="match status" value="1"/>
</dbReference>
<feature type="signal peptide" evidence="1">
    <location>
        <begin position="1"/>
        <end position="21"/>
    </location>
</feature>
<evidence type="ECO:0008006" key="4">
    <source>
        <dbReference type="Google" id="ProtNLM"/>
    </source>
</evidence>
<keyword evidence="1" id="KW-0732">Signal</keyword>
<reference evidence="2 3" key="1">
    <citation type="submission" date="2019-05" db="EMBL/GenBank/DDBJ databases">
        <title>Colwellia ponticola sp. nov., isolated from seawater.</title>
        <authorList>
            <person name="Yoon J.-H."/>
        </authorList>
    </citation>
    <scope>NUCLEOTIDE SEQUENCE [LARGE SCALE GENOMIC DNA]</scope>
    <source>
        <strain evidence="2 3">OISW-25</strain>
    </source>
</reference>
<comment type="caution">
    <text evidence="2">The sequence shown here is derived from an EMBL/GenBank/DDBJ whole genome shotgun (WGS) entry which is preliminary data.</text>
</comment>
<gene>
    <name evidence="2" type="ORF">FCS21_15245</name>
</gene>